<dbReference type="Gene3D" id="6.10.250.2500">
    <property type="match status" value="1"/>
</dbReference>
<dbReference type="InterPro" id="IPR027359">
    <property type="entry name" value="Volt_channel_dom_sf"/>
</dbReference>
<evidence type="ECO:0000256" key="12">
    <source>
        <dbReference type="ARBA" id="ARBA00023136"/>
    </source>
</evidence>
<keyword evidence="13" id="KW-0407">Ion channel</keyword>
<keyword evidence="7" id="KW-0677">Repeat</keyword>
<dbReference type="PANTHER" id="PTHR45628:SF1">
    <property type="entry name" value="VOLTAGE-DEPENDENT CALCIUM CHANNEL TYPE D SUBUNIT ALPHA-1"/>
    <property type="match status" value="1"/>
</dbReference>
<accession>A0A7R9E0U6</accession>
<evidence type="ECO:0000256" key="11">
    <source>
        <dbReference type="ARBA" id="ARBA00023065"/>
    </source>
</evidence>
<evidence type="ECO:0000256" key="14">
    <source>
        <dbReference type="SAM" id="Phobius"/>
    </source>
</evidence>
<dbReference type="AlphaFoldDB" id="A0A7R9E0U6"/>
<dbReference type="FunFam" id="1.10.287.70:FF:000107">
    <property type="entry name" value="Voltage-dependent L-type calcium channel subunit alpha"/>
    <property type="match status" value="1"/>
</dbReference>
<dbReference type="Gene3D" id="1.10.287.70">
    <property type="match status" value="1"/>
</dbReference>
<evidence type="ECO:0000256" key="7">
    <source>
        <dbReference type="ARBA" id="ARBA00022737"/>
    </source>
</evidence>
<keyword evidence="10 14" id="KW-1133">Transmembrane helix</keyword>
<evidence type="ECO:0000256" key="6">
    <source>
        <dbReference type="ARBA" id="ARBA00022723"/>
    </source>
</evidence>
<dbReference type="Gene3D" id="1.20.120.350">
    <property type="entry name" value="Voltage-gated potassium channels. Chain C"/>
    <property type="match status" value="1"/>
</dbReference>
<dbReference type="GO" id="GO:0050906">
    <property type="term" value="P:detection of stimulus involved in sensory perception"/>
    <property type="evidence" value="ECO:0007669"/>
    <property type="project" value="UniProtKB-ARBA"/>
</dbReference>
<dbReference type="InterPro" id="IPR005821">
    <property type="entry name" value="Ion_trans_dom"/>
</dbReference>
<feature type="transmembrane region" description="Helical" evidence="14">
    <location>
        <begin position="381"/>
        <end position="402"/>
    </location>
</feature>
<keyword evidence="11" id="KW-0406">Ion transport</keyword>
<gene>
    <name evidence="16" type="ORF">TMSB3V08_LOCUS2274</name>
</gene>
<dbReference type="EMBL" id="OB792933">
    <property type="protein sequence ID" value="CAD7425363.1"/>
    <property type="molecule type" value="Genomic_DNA"/>
</dbReference>
<keyword evidence="5 14" id="KW-0812">Transmembrane</keyword>
<evidence type="ECO:0000256" key="8">
    <source>
        <dbReference type="ARBA" id="ARBA00022837"/>
    </source>
</evidence>
<evidence type="ECO:0000256" key="3">
    <source>
        <dbReference type="ARBA" id="ARBA00022568"/>
    </source>
</evidence>
<feature type="transmembrane region" description="Helical" evidence="14">
    <location>
        <begin position="347"/>
        <end position="369"/>
    </location>
</feature>
<evidence type="ECO:0000256" key="1">
    <source>
        <dbReference type="ARBA" id="ARBA00004141"/>
    </source>
</evidence>
<dbReference type="InterPro" id="IPR050599">
    <property type="entry name" value="VDCC_alpha-1_subunit"/>
</dbReference>
<feature type="domain" description="Ion transport" evidence="15">
    <location>
        <begin position="346"/>
        <end position="579"/>
    </location>
</feature>
<dbReference type="FunFam" id="1.20.120.350:FF:000001">
    <property type="entry name" value="Voltage-dependent L-type calcium channel subunit alpha"/>
    <property type="match status" value="1"/>
</dbReference>
<dbReference type="SUPFAM" id="SSF81324">
    <property type="entry name" value="Voltage-gated potassium channels"/>
    <property type="match status" value="1"/>
</dbReference>
<proteinExistence type="predicted"/>
<reference evidence="16" key="1">
    <citation type="submission" date="2020-11" db="EMBL/GenBank/DDBJ databases">
        <authorList>
            <person name="Tran Van P."/>
        </authorList>
    </citation>
    <scope>NUCLEOTIDE SEQUENCE</scope>
</reference>
<comment type="subcellular location">
    <subcellularLocation>
        <location evidence="1">Membrane</location>
        <topology evidence="1">Multi-pass membrane protein</topology>
    </subcellularLocation>
</comment>
<dbReference type="GO" id="GO:0019722">
    <property type="term" value="P:calcium-mediated signaling"/>
    <property type="evidence" value="ECO:0007669"/>
    <property type="project" value="UniProtKB-ARBA"/>
</dbReference>
<keyword evidence="3" id="KW-0109">Calcium transport</keyword>
<keyword evidence="4" id="KW-0107">Calcium channel</keyword>
<feature type="transmembrane region" description="Helical" evidence="14">
    <location>
        <begin position="474"/>
        <end position="502"/>
    </location>
</feature>
<dbReference type="PANTHER" id="PTHR45628">
    <property type="entry name" value="VOLTAGE-DEPENDENT CALCIUM CHANNEL TYPE A SUBUNIT ALPHA-1"/>
    <property type="match status" value="1"/>
</dbReference>
<evidence type="ECO:0000256" key="5">
    <source>
        <dbReference type="ARBA" id="ARBA00022692"/>
    </source>
</evidence>
<keyword evidence="2" id="KW-0813">Transport</keyword>
<dbReference type="GO" id="GO:0016322">
    <property type="term" value="P:neuron remodeling"/>
    <property type="evidence" value="ECO:0007669"/>
    <property type="project" value="UniProtKB-ARBA"/>
</dbReference>
<evidence type="ECO:0000256" key="10">
    <source>
        <dbReference type="ARBA" id="ARBA00022989"/>
    </source>
</evidence>
<dbReference type="GO" id="GO:0046872">
    <property type="term" value="F:metal ion binding"/>
    <property type="evidence" value="ECO:0007669"/>
    <property type="project" value="UniProtKB-KW"/>
</dbReference>
<dbReference type="Pfam" id="PF00520">
    <property type="entry name" value="Ion_trans"/>
    <property type="match status" value="1"/>
</dbReference>
<keyword evidence="6" id="KW-0479">Metal-binding</keyword>
<dbReference type="GO" id="GO:0098703">
    <property type="term" value="P:calcium ion import across plasma membrane"/>
    <property type="evidence" value="ECO:0007669"/>
    <property type="project" value="TreeGrafter"/>
</dbReference>
<evidence type="ECO:0000259" key="15">
    <source>
        <dbReference type="Pfam" id="PF00520"/>
    </source>
</evidence>
<dbReference type="GO" id="GO:0008331">
    <property type="term" value="F:high voltage-gated calcium channel activity"/>
    <property type="evidence" value="ECO:0007669"/>
    <property type="project" value="TreeGrafter"/>
</dbReference>
<feature type="transmembrane region" description="Helical" evidence="14">
    <location>
        <begin position="557"/>
        <end position="578"/>
    </location>
</feature>
<evidence type="ECO:0000256" key="13">
    <source>
        <dbReference type="ARBA" id="ARBA00023303"/>
    </source>
</evidence>
<dbReference type="GO" id="GO:0042045">
    <property type="term" value="P:epithelial fluid transport"/>
    <property type="evidence" value="ECO:0007669"/>
    <property type="project" value="UniProtKB-ARBA"/>
</dbReference>
<evidence type="ECO:0000256" key="2">
    <source>
        <dbReference type="ARBA" id="ARBA00022448"/>
    </source>
</evidence>
<protein>
    <recommendedName>
        <fullName evidence="15">Ion transport domain-containing protein</fullName>
    </recommendedName>
</protein>
<evidence type="ECO:0000256" key="9">
    <source>
        <dbReference type="ARBA" id="ARBA00022882"/>
    </source>
</evidence>
<sequence>MKEHLKQRMPRRDRFHKLNREFSKEREKAKARGDFHKLREKQQIEEDLRGYLDWITQAEDIEPEGEDRARNQDGKFLAKVTSETESADRAEGEEGEIRQESWWRKKKKDFDRGCLTPWVAPSLAPLLTTHLTHVQWQMCHPPTGHLGPGQFIGLYLKSSNPPTQKGEMIRIPRESLTGWTNTGGPLVSHLSKVVTGAIYFHSQKRPLEASNLHSFPCVWERDYAHCTWESNLPLVRTSEGAHVPAHAVLTVQPAQNLKGRAYSTAPHKEPEPKTRTTLLYQHHHSLVVKLHCPTESNPFLGRHHRLQASEPANKPARPQSTIYAWEPSPVVNRRMRRACRKAVKSQAFYWLIILLVFFNTVVLATEHYGQPDWLDEFQGNILYIVLFSFQDYTNFFFVGLFTMEMLLKMYSLGFQGYFVSLFNRFDCFVVIGSIGEIILTKTDVFPPLGVSVLRCVRLLRVFKVTKYWRSLSNLVASLLNSIQSIASLLLLLFLFIVIFALLGMQVFGGKFDFEDTSDKIRSNFDSFWQSLLTVFQILTGEDWNAVMYVGIEAYGGVSSYGVLACVYFIILFICGNCIL</sequence>
<dbReference type="GO" id="GO:0005891">
    <property type="term" value="C:voltage-gated calcium channel complex"/>
    <property type="evidence" value="ECO:0007669"/>
    <property type="project" value="TreeGrafter"/>
</dbReference>
<evidence type="ECO:0000313" key="16">
    <source>
        <dbReference type="EMBL" id="CAD7425363.1"/>
    </source>
</evidence>
<keyword evidence="12 14" id="KW-0472">Membrane</keyword>
<name>A0A7R9E0U6_9NEOP</name>
<dbReference type="GO" id="GO:0009581">
    <property type="term" value="P:detection of external stimulus"/>
    <property type="evidence" value="ECO:0007669"/>
    <property type="project" value="UniProtKB-ARBA"/>
</dbReference>
<organism evidence="16">
    <name type="scientific">Timema monikensis</name>
    <dbReference type="NCBI Taxonomy" id="170555"/>
    <lineage>
        <taxon>Eukaryota</taxon>
        <taxon>Metazoa</taxon>
        <taxon>Ecdysozoa</taxon>
        <taxon>Arthropoda</taxon>
        <taxon>Hexapoda</taxon>
        <taxon>Insecta</taxon>
        <taxon>Pterygota</taxon>
        <taxon>Neoptera</taxon>
        <taxon>Polyneoptera</taxon>
        <taxon>Phasmatodea</taxon>
        <taxon>Timematodea</taxon>
        <taxon>Timematoidea</taxon>
        <taxon>Timematidae</taxon>
        <taxon>Timema</taxon>
    </lineage>
</organism>
<dbReference type="GO" id="GO:0016323">
    <property type="term" value="C:basolateral plasma membrane"/>
    <property type="evidence" value="ECO:0007669"/>
    <property type="project" value="UniProtKB-ARBA"/>
</dbReference>
<keyword evidence="8" id="KW-0106">Calcium</keyword>
<evidence type="ECO:0000256" key="4">
    <source>
        <dbReference type="ARBA" id="ARBA00022673"/>
    </source>
</evidence>
<dbReference type="GO" id="GO:0009582">
    <property type="term" value="P:detection of abiotic stimulus"/>
    <property type="evidence" value="ECO:0007669"/>
    <property type="project" value="UniProtKB-ARBA"/>
</dbReference>
<keyword evidence="9" id="KW-0851">Voltage-gated channel</keyword>
<dbReference type="GO" id="GO:0016324">
    <property type="term" value="C:apical plasma membrane"/>
    <property type="evidence" value="ECO:0007669"/>
    <property type="project" value="UniProtKB-ARBA"/>
</dbReference>